<dbReference type="GO" id="GO:0004386">
    <property type="term" value="F:helicase activity"/>
    <property type="evidence" value="ECO:0007669"/>
    <property type="project" value="UniProtKB-KW"/>
</dbReference>
<dbReference type="InterPro" id="IPR000330">
    <property type="entry name" value="SNF2_N"/>
</dbReference>
<evidence type="ECO:0000313" key="4">
    <source>
        <dbReference type="Proteomes" id="UP000322634"/>
    </source>
</evidence>
<dbReference type="OrthoDB" id="9814088at2"/>
<dbReference type="SUPFAM" id="SSF52540">
    <property type="entry name" value="P-loop containing nucleoside triphosphate hydrolases"/>
    <property type="match status" value="2"/>
</dbReference>
<comment type="caution">
    <text evidence="3">The sequence shown here is derived from an EMBL/GenBank/DDBJ whole genome shotgun (WGS) entry which is preliminary data.</text>
</comment>
<reference evidence="3 4" key="1">
    <citation type="submission" date="2019-08" db="EMBL/GenBank/DDBJ databases">
        <title>Actinomadura sp. nov. CYP1-5 isolated from mountain soil.</title>
        <authorList>
            <person name="Songsumanus A."/>
            <person name="Kuncharoen N."/>
            <person name="Kudo T."/>
            <person name="Yuki M."/>
            <person name="Igarashi Y."/>
            <person name="Tanasupawat S."/>
        </authorList>
    </citation>
    <scope>NUCLEOTIDE SEQUENCE [LARGE SCALE GENOMIC DNA]</scope>
    <source>
        <strain evidence="3 4">GKU157</strain>
    </source>
</reference>
<dbReference type="AlphaFoldDB" id="A0A5D0TQJ2"/>
<organism evidence="3 4">
    <name type="scientific">Actinomadura syzygii</name>
    <dbReference type="NCBI Taxonomy" id="1427538"/>
    <lineage>
        <taxon>Bacteria</taxon>
        <taxon>Bacillati</taxon>
        <taxon>Actinomycetota</taxon>
        <taxon>Actinomycetes</taxon>
        <taxon>Streptosporangiales</taxon>
        <taxon>Thermomonosporaceae</taxon>
        <taxon>Actinomadura</taxon>
    </lineage>
</organism>
<keyword evidence="3" id="KW-0347">Helicase</keyword>
<dbReference type="RefSeq" id="WP_148354845.1">
    <property type="nucleotide sequence ID" value="NZ_JBHSBF010000002.1"/>
</dbReference>
<dbReference type="PANTHER" id="PTHR45766">
    <property type="entry name" value="DNA ANNEALING HELICASE AND ENDONUCLEASE ZRANB3 FAMILY MEMBER"/>
    <property type="match status" value="1"/>
</dbReference>
<dbReference type="EMBL" id="VSFF01000016">
    <property type="protein sequence ID" value="TYC08571.1"/>
    <property type="molecule type" value="Genomic_DNA"/>
</dbReference>
<dbReference type="SMART" id="SM00487">
    <property type="entry name" value="DEXDc"/>
    <property type="match status" value="1"/>
</dbReference>
<dbReference type="Gene3D" id="3.40.50.10810">
    <property type="entry name" value="Tandem AAA-ATPase domain"/>
    <property type="match status" value="1"/>
</dbReference>
<evidence type="ECO:0000313" key="3">
    <source>
        <dbReference type="EMBL" id="TYC08571.1"/>
    </source>
</evidence>
<sequence length="544" mass="60522">MISASPPTPSLMPHQEQAVDFMVDHPFAGIWIEIAGGKSLSTLTALQRIRPLGHILVIAPVAIARSTWFDEIAAWQMPIRTQSLIVNERDVKLPKAKRLELFQRVFTDPPTMYFINQELISRPPRRTCADCQGLGAKGRACVHCQTGLVDQMPIQKINGHDTIVWPFPTVIIDEAQEFKSHASNRFKALAKVRPAITRLIELTGAPAPNGLHDLWSQIFLLDQGQALGANITAFRERWFTPKMLPGQTIPVDWIPNAGAEQEIHRAISHLVMSAENTSVIMPPEPVLDDVKITLDADLLTTYRHFKRELVLDIVKTYTDENGQLAQTVASIIADNQAVLTSKLMQFASGTLYTSDPDDPSTAGQYEVIHDEKIRATERIIRRAAPEPVLVAYQFKSDKEQLLAKLSAAGLGIEAFNGSRDMVSRWNRREIPVMLIHPASAGAGLNLQHGGSHLVWFTVPFSLNHYQQTNGRLHRPGQRSRVTIHRLLTLGTQDMRMPGVLSAKAEVQADLMQAVNVSQTLDAALLAELAGETNDDLNQLWHERL</sequence>
<dbReference type="Pfam" id="PF00176">
    <property type="entry name" value="SNF2-rel_dom"/>
    <property type="match status" value="1"/>
</dbReference>
<dbReference type="PANTHER" id="PTHR45766:SF6">
    <property type="entry name" value="SWI_SNF-RELATED MATRIX-ASSOCIATED ACTIN-DEPENDENT REGULATOR OF CHROMATIN SUBFAMILY A-LIKE PROTEIN 1"/>
    <property type="match status" value="1"/>
</dbReference>
<protein>
    <submittedName>
        <fullName evidence="3">ATP-dependent helicase</fullName>
    </submittedName>
</protein>
<dbReference type="Proteomes" id="UP000322634">
    <property type="component" value="Unassembled WGS sequence"/>
</dbReference>
<dbReference type="InterPro" id="IPR027417">
    <property type="entry name" value="P-loop_NTPase"/>
</dbReference>
<evidence type="ECO:0000256" key="1">
    <source>
        <dbReference type="ARBA" id="ARBA00022801"/>
    </source>
</evidence>
<dbReference type="Gene3D" id="3.40.50.300">
    <property type="entry name" value="P-loop containing nucleotide triphosphate hydrolases"/>
    <property type="match status" value="1"/>
</dbReference>
<dbReference type="InterPro" id="IPR038718">
    <property type="entry name" value="SNF2-like_sf"/>
</dbReference>
<proteinExistence type="predicted"/>
<keyword evidence="4" id="KW-1185">Reference proteome</keyword>
<dbReference type="InterPro" id="IPR014001">
    <property type="entry name" value="Helicase_ATP-bd"/>
</dbReference>
<feature type="domain" description="Helicase ATP-binding" evidence="2">
    <location>
        <begin position="7"/>
        <end position="234"/>
    </location>
</feature>
<gene>
    <name evidence="3" type="ORF">FXF65_37385</name>
</gene>
<dbReference type="GO" id="GO:0005524">
    <property type="term" value="F:ATP binding"/>
    <property type="evidence" value="ECO:0007669"/>
    <property type="project" value="InterPro"/>
</dbReference>
<accession>A0A5D0TQJ2</accession>
<evidence type="ECO:0000259" key="2">
    <source>
        <dbReference type="SMART" id="SM00487"/>
    </source>
</evidence>
<keyword evidence="1" id="KW-0378">Hydrolase</keyword>
<name>A0A5D0TQJ2_9ACTN</name>
<keyword evidence="3" id="KW-0547">Nucleotide-binding</keyword>
<keyword evidence="3" id="KW-0067">ATP-binding</keyword>
<dbReference type="GO" id="GO:0016787">
    <property type="term" value="F:hydrolase activity"/>
    <property type="evidence" value="ECO:0007669"/>
    <property type="project" value="UniProtKB-KW"/>
</dbReference>